<dbReference type="Proteomes" id="UP001335325">
    <property type="component" value="Chromosome"/>
</dbReference>
<evidence type="ECO:0000313" key="3">
    <source>
        <dbReference type="Proteomes" id="UP001335325"/>
    </source>
</evidence>
<evidence type="ECO:0000256" key="1">
    <source>
        <dbReference type="SAM" id="Phobius"/>
    </source>
</evidence>
<proteinExistence type="predicted"/>
<keyword evidence="1" id="KW-1133">Transmembrane helix</keyword>
<name>A0ABZ1GN50_9ACTN</name>
<reference evidence="2 3" key="1">
    <citation type="submission" date="2022-10" db="EMBL/GenBank/DDBJ databases">
        <title>The complete genomes of actinobacterial strains from the NBC collection.</title>
        <authorList>
            <person name="Joergensen T.S."/>
            <person name="Alvarez Arevalo M."/>
            <person name="Sterndorff E.B."/>
            <person name="Faurdal D."/>
            <person name="Vuksanovic O."/>
            <person name="Mourched A.-S."/>
            <person name="Charusanti P."/>
            <person name="Shaw S."/>
            <person name="Blin K."/>
            <person name="Weber T."/>
        </authorList>
    </citation>
    <scope>NUCLEOTIDE SEQUENCE [LARGE SCALE GENOMIC DNA]</scope>
    <source>
        <strain evidence="2 3">NBC 01753</strain>
    </source>
</reference>
<accession>A0ABZ1GN50</accession>
<protein>
    <submittedName>
        <fullName evidence="2">Uncharacterized protein</fullName>
    </submittedName>
</protein>
<dbReference type="GeneID" id="91543605"/>
<organism evidence="2 3">
    <name type="scientific">Streptomyces hirsutus</name>
    <dbReference type="NCBI Taxonomy" id="35620"/>
    <lineage>
        <taxon>Bacteria</taxon>
        <taxon>Bacillati</taxon>
        <taxon>Actinomycetota</taxon>
        <taxon>Actinomycetes</taxon>
        <taxon>Kitasatosporales</taxon>
        <taxon>Streptomycetaceae</taxon>
        <taxon>Streptomyces</taxon>
    </lineage>
</organism>
<keyword evidence="1" id="KW-0812">Transmembrane</keyword>
<evidence type="ECO:0000313" key="2">
    <source>
        <dbReference type="EMBL" id="WSD06696.1"/>
    </source>
</evidence>
<gene>
    <name evidence="2" type="ORF">OIE73_13515</name>
</gene>
<dbReference type="RefSeq" id="WP_326752806.1">
    <property type="nucleotide sequence ID" value="NZ_CP109134.1"/>
</dbReference>
<keyword evidence="1" id="KW-0472">Membrane</keyword>
<sequence length="57" mass="6184">MNEDEIRRAVARGMRDYEKSRPKPEGIVGEVESAVGGCFAAFFLALVVLGVVVACNR</sequence>
<keyword evidence="3" id="KW-1185">Reference proteome</keyword>
<dbReference type="EMBL" id="CP109134">
    <property type="protein sequence ID" value="WSD06696.1"/>
    <property type="molecule type" value="Genomic_DNA"/>
</dbReference>
<feature type="transmembrane region" description="Helical" evidence="1">
    <location>
        <begin position="34"/>
        <end position="55"/>
    </location>
</feature>